<dbReference type="AlphaFoldDB" id="A0A832I1V1"/>
<name>A0A832I1V1_UNCEI</name>
<protein>
    <submittedName>
        <fullName evidence="2">FeoB-associated Cys-rich membrane protein</fullName>
    </submittedName>
</protein>
<evidence type="ECO:0000256" key="1">
    <source>
        <dbReference type="SAM" id="Phobius"/>
    </source>
</evidence>
<reference evidence="2" key="1">
    <citation type="journal article" date="2020" name="mSystems">
        <title>Genome- and Community-Level Interaction Insights into Carbon Utilization and Element Cycling Functions of Hydrothermarchaeota in Hydrothermal Sediment.</title>
        <authorList>
            <person name="Zhou Z."/>
            <person name="Liu Y."/>
            <person name="Xu W."/>
            <person name="Pan J."/>
            <person name="Luo Z.H."/>
            <person name="Li M."/>
        </authorList>
    </citation>
    <scope>NUCLEOTIDE SEQUENCE [LARGE SCALE GENOMIC DNA]</scope>
    <source>
        <strain evidence="2">SpSt-381</strain>
    </source>
</reference>
<proteinExistence type="predicted"/>
<keyword evidence="1" id="KW-0812">Transmembrane</keyword>
<sequence>MIGGLGAQDLLVALAALAAAGWLVARALRRRRRAAGCDCEGCPGAAGARPAGHARPPVAAPREPAFIPASELFRRR</sequence>
<dbReference type="EMBL" id="DSQF01000018">
    <property type="protein sequence ID" value="HGZ43604.1"/>
    <property type="molecule type" value="Genomic_DNA"/>
</dbReference>
<accession>A0A832I1V1</accession>
<gene>
    <name evidence="2" type="ORF">ENR23_09295</name>
</gene>
<organism evidence="2">
    <name type="scientific">Eiseniibacteriota bacterium</name>
    <dbReference type="NCBI Taxonomy" id="2212470"/>
    <lineage>
        <taxon>Bacteria</taxon>
        <taxon>Candidatus Eiseniibacteriota</taxon>
    </lineage>
</organism>
<keyword evidence="1" id="KW-0472">Membrane</keyword>
<evidence type="ECO:0000313" key="2">
    <source>
        <dbReference type="EMBL" id="HGZ43604.1"/>
    </source>
</evidence>
<comment type="caution">
    <text evidence="2">The sequence shown here is derived from an EMBL/GenBank/DDBJ whole genome shotgun (WGS) entry which is preliminary data.</text>
</comment>
<feature type="transmembrane region" description="Helical" evidence="1">
    <location>
        <begin position="6"/>
        <end position="25"/>
    </location>
</feature>
<keyword evidence="1" id="KW-1133">Transmembrane helix</keyword>